<feature type="transmembrane region" description="Helical" evidence="1">
    <location>
        <begin position="20"/>
        <end position="39"/>
    </location>
</feature>
<keyword evidence="1" id="KW-0812">Transmembrane</keyword>
<dbReference type="EMBL" id="BLXU01000005">
    <property type="protein sequence ID" value="GFO51682.1"/>
    <property type="molecule type" value="Genomic_DNA"/>
</dbReference>
<name>A0A6L2ZUH6_9LACT</name>
<dbReference type="InterPro" id="IPR010699">
    <property type="entry name" value="DUF1275"/>
</dbReference>
<dbReference type="PANTHER" id="PTHR37314">
    <property type="entry name" value="SLR0142 PROTEIN"/>
    <property type="match status" value="1"/>
</dbReference>
<dbReference type="AlphaFoldDB" id="A0A6L2ZUH6"/>
<comment type="caution">
    <text evidence="2">The sequence shown here is derived from an EMBL/GenBank/DDBJ whole genome shotgun (WGS) entry which is preliminary data.</text>
</comment>
<protein>
    <submittedName>
        <fullName evidence="2">DUF1275 family protein</fullName>
    </submittedName>
</protein>
<feature type="transmembrane region" description="Helical" evidence="1">
    <location>
        <begin position="69"/>
        <end position="86"/>
    </location>
</feature>
<sequence>MRQECYNKYMNTEMREKLRVASLLAMNAGFMDAFSFFHFDGRFIGMQTGNMIQAAVYLAKGNFVRVADFIIPVLFFSCGVIFKNIYSYYLRKKNKPDTIYLLLLQWTGVTVFTLLYATVLKLPVSIFVGFLSFFMAIQHDTFSKTRGLPYGSIMMTGNLKSTMVNLTNYALTHEHRYLQNFRVFASLVGAFFLGTILGTYSADIFGNWTLLVSSTFLIIVYFMLRFEREEKI</sequence>
<dbReference type="Proteomes" id="UP000504756">
    <property type="component" value="Unassembled WGS sequence"/>
</dbReference>
<keyword evidence="1" id="KW-1133">Transmembrane helix</keyword>
<feature type="transmembrane region" description="Helical" evidence="1">
    <location>
        <begin position="208"/>
        <end position="226"/>
    </location>
</feature>
<dbReference type="Pfam" id="PF06912">
    <property type="entry name" value="DUF1275"/>
    <property type="match status" value="1"/>
</dbReference>
<reference evidence="2 3" key="1">
    <citation type="submission" date="2020-06" db="EMBL/GenBank/DDBJ databases">
        <title>Draft genome sequence of Lactic acid bacteria from Okinawan-style tofu.</title>
        <authorList>
            <person name="Takara I."/>
            <person name="Ikematsu S."/>
        </authorList>
    </citation>
    <scope>NUCLEOTIDE SEQUENCE [LARGE SCALE GENOMIC DNA]</scope>
    <source>
        <strain evidence="3">lg38</strain>
    </source>
</reference>
<feature type="transmembrane region" description="Helical" evidence="1">
    <location>
        <begin position="183"/>
        <end position="202"/>
    </location>
</feature>
<accession>A0A6L2ZUH6</accession>
<evidence type="ECO:0000313" key="2">
    <source>
        <dbReference type="EMBL" id="GFO51682.1"/>
    </source>
</evidence>
<proteinExistence type="predicted"/>
<evidence type="ECO:0000256" key="1">
    <source>
        <dbReference type="SAM" id="Phobius"/>
    </source>
</evidence>
<dbReference type="PANTHER" id="PTHR37314:SF4">
    <property type="entry name" value="UPF0700 TRANSMEMBRANE PROTEIN YOAK"/>
    <property type="match status" value="1"/>
</dbReference>
<gene>
    <name evidence="2" type="primary">yhcB</name>
    <name evidence="2" type="ORF">ikelab_09570</name>
</gene>
<feature type="transmembrane region" description="Helical" evidence="1">
    <location>
        <begin position="122"/>
        <end position="138"/>
    </location>
</feature>
<organism evidence="2 3">
    <name type="scientific">Lactococcus garvieae</name>
    <dbReference type="NCBI Taxonomy" id="1363"/>
    <lineage>
        <taxon>Bacteria</taxon>
        <taxon>Bacillati</taxon>
        <taxon>Bacillota</taxon>
        <taxon>Bacilli</taxon>
        <taxon>Lactobacillales</taxon>
        <taxon>Streptococcaceae</taxon>
        <taxon>Lactococcus</taxon>
    </lineage>
</organism>
<keyword evidence="1" id="KW-0472">Membrane</keyword>
<evidence type="ECO:0000313" key="3">
    <source>
        <dbReference type="Proteomes" id="UP000504756"/>
    </source>
</evidence>